<dbReference type="EMBL" id="JAYJLD010000018">
    <property type="protein sequence ID" value="MEB3102492.1"/>
    <property type="molecule type" value="Genomic_DNA"/>
</dbReference>
<keyword evidence="8 15" id="KW-1133">Transmembrane helix</keyword>
<name>A0ABU5ZIZ0_9BACL</name>
<dbReference type="PIRSF" id="PIRSF000847">
    <property type="entry name" value="Phos_ph_gly_syn"/>
    <property type="match status" value="1"/>
</dbReference>
<keyword evidence="12" id="KW-1208">Phospholipid metabolism</keyword>
<evidence type="ECO:0000256" key="13">
    <source>
        <dbReference type="ARBA" id="ARBA00033018"/>
    </source>
</evidence>
<keyword evidence="5" id="KW-0444">Lipid biosynthesis</keyword>
<keyword evidence="11" id="KW-0594">Phospholipid biosynthesis</keyword>
<evidence type="ECO:0000256" key="11">
    <source>
        <dbReference type="ARBA" id="ARBA00023209"/>
    </source>
</evidence>
<gene>
    <name evidence="16" type="ORF">VF724_12550</name>
</gene>
<dbReference type="Pfam" id="PF01066">
    <property type="entry name" value="CDP-OH_P_transf"/>
    <property type="match status" value="1"/>
</dbReference>
<evidence type="ECO:0000256" key="2">
    <source>
        <dbReference type="ARBA" id="ARBA00004141"/>
    </source>
</evidence>
<protein>
    <recommendedName>
        <fullName evidence="13">Phosphatidylglycerophosphate synthase</fullName>
    </recommendedName>
</protein>
<evidence type="ECO:0000256" key="6">
    <source>
        <dbReference type="ARBA" id="ARBA00022679"/>
    </source>
</evidence>
<evidence type="ECO:0000256" key="4">
    <source>
        <dbReference type="ARBA" id="ARBA00010441"/>
    </source>
</evidence>
<dbReference type="PROSITE" id="PS00379">
    <property type="entry name" value="CDP_ALCOHOL_P_TRANSF"/>
    <property type="match status" value="1"/>
</dbReference>
<feature type="transmembrane region" description="Helical" evidence="15">
    <location>
        <begin position="68"/>
        <end position="93"/>
    </location>
</feature>
<comment type="function">
    <text evidence="1">This protein catalyzes the committed step to the synthesis of the acidic phospholipids.</text>
</comment>
<evidence type="ECO:0000313" key="16">
    <source>
        <dbReference type="EMBL" id="MEB3102492.1"/>
    </source>
</evidence>
<evidence type="ECO:0000256" key="9">
    <source>
        <dbReference type="ARBA" id="ARBA00023098"/>
    </source>
</evidence>
<comment type="similarity">
    <text evidence="4 14">Belongs to the CDP-alcohol phosphatidyltransferase class-I family.</text>
</comment>
<keyword evidence="9" id="KW-0443">Lipid metabolism</keyword>
<dbReference type="InterPro" id="IPR000462">
    <property type="entry name" value="CDP-OH_P_trans"/>
</dbReference>
<keyword evidence="6 14" id="KW-0808">Transferase</keyword>
<keyword evidence="7 15" id="KW-0812">Transmembrane</keyword>
<dbReference type="InterPro" id="IPR050324">
    <property type="entry name" value="CDP-alcohol_PTase-I"/>
</dbReference>
<evidence type="ECO:0000256" key="15">
    <source>
        <dbReference type="SAM" id="Phobius"/>
    </source>
</evidence>
<dbReference type="PANTHER" id="PTHR14269">
    <property type="entry name" value="CDP-DIACYLGLYCEROL--GLYCEROL-3-PHOSPHATE 3-PHOSPHATIDYLTRANSFERASE-RELATED"/>
    <property type="match status" value="1"/>
</dbReference>
<accession>A0ABU5ZIZ0</accession>
<comment type="pathway">
    <text evidence="3">Lipid metabolism.</text>
</comment>
<evidence type="ECO:0000256" key="8">
    <source>
        <dbReference type="ARBA" id="ARBA00022989"/>
    </source>
</evidence>
<feature type="transmembrane region" description="Helical" evidence="15">
    <location>
        <begin position="113"/>
        <end position="135"/>
    </location>
</feature>
<evidence type="ECO:0000256" key="5">
    <source>
        <dbReference type="ARBA" id="ARBA00022516"/>
    </source>
</evidence>
<sequence>MNVPNLLTLLRFALIPVYILVFFSGYVKLAFLVLLVAGLTDILDGYIARSRGMATQIGAMLDPLADKSMMIAAVLSLLISGMIPWQAAGMMFIRELGMISGSAYFHFRGKKTVPANLMGKLTTVLYYIAILLIVFQANYGIAYLWFVIFFSSVTTVIYIFQFKAMNPDDPEKFAIKGKEHI</sequence>
<evidence type="ECO:0000256" key="10">
    <source>
        <dbReference type="ARBA" id="ARBA00023136"/>
    </source>
</evidence>
<dbReference type="PANTHER" id="PTHR14269:SF11">
    <property type="entry name" value="CDP-DIACYLGLYCEROL--GLYCEROL-3-PHOSPHATE 3-PHOSPHATIDYLTRANSFERASE"/>
    <property type="match status" value="1"/>
</dbReference>
<dbReference type="Gene3D" id="1.20.120.1760">
    <property type="match status" value="1"/>
</dbReference>
<comment type="subcellular location">
    <subcellularLocation>
        <location evidence="2">Membrane</location>
        <topology evidence="2">Multi-pass membrane protein</topology>
    </subcellularLocation>
</comment>
<dbReference type="InterPro" id="IPR048254">
    <property type="entry name" value="CDP_ALCOHOL_P_TRANSF_CS"/>
</dbReference>
<evidence type="ECO:0000256" key="12">
    <source>
        <dbReference type="ARBA" id="ARBA00023264"/>
    </source>
</evidence>
<comment type="caution">
    <text evidence="16">The sequence shown here is derived from an EMBL/GenBank/DDBJ whole genome shotgun (WGS) entry which is preliminary data.</text>
</comment>
<evidence type="ECO:0000256" key="1">
    <source>
        <dbReference type="ARBA" id="ARBA00003973"/>
    </source>
</evidence>
<dbReference type="RefSeq" id="WP_371754615.1">
    <property type="nucleotide sequence ID" value="NZ_JAYJLD010000018.1"/>
</dbReference>
<reference evidence="16" key="1">
    <citation type="submission" date="2023-12" db="EMBL/GenBank/DDBJ databases">
        <title>Fervidustalea candida gen. nov., sp. nov., a novel member of the family Paenibacillaceae isolated from a geothermal area.</title>
        <authorList>
            <person name="Li W.-J."/>
            <person name="Jiao J.-Y."/>
            <person name="Chen Y."/>
        </authorList>
    </citation>
    <scope>NUCLEOTIDE SEQUENCE</scope>
    <source>
        <strain evidence="16">SYSU GA230002</strain>
    </source>
</reference>
<proteinExistence type="inferred from homology"/>
<keyword evidence="17" id="KW-1185">Reference proteome</keyword>
<dbReference type="InterPro" id="IPR004570">
    <property type="entry name" value="Phosphatidylglycerol_P_synth"/>
</dbReference>
<organism evidence="16 17">
    <name type="scientific">Ferviditalea candida</name>
    <dbReference type="NCBI Taxonomy" id="3108399"/>
    <lineage>
        <taxon>Bacteria</taxon>
        <taxon>Bacillati</taxon>
        <taxon>Bacillota</taxon>
        <taxon>Bacilli</taxon>
        <taxon>Bacillales</taxon>
        <taxon>Paenibacillaceae</taxon>
        <taxon>Ferviditalea</taxon>
    </lineage>
</organism>
<keyword evidence="10 15" id="KW-0472">Membrane</keyword>
<evidence type="ECO:0000256" key="14">
    <source>
        <dbReference type="RuleBase" id="RU003750"/>
    </source>
</evidence>
<evidence type="ECO:0000256" key="3">
    <source>
        <dbReference type="ARBA" id="ARBA00005189"/>
    </source>
</evidence>
<evidence type="ECO:0000313" key="17">
    <source>
        <dbReference type="Proteomes" id="UP001310386"/>
    </source>
</evidence>
<dbReference type="Proteomes" id="UP001310386">
    <property type="component" value="Unassembled WGS sequence"/>
</dbReference>
<feature type="transmembrane region" description="Helical" evidence="15">
    <location>
        <begin position="141"/>
        <end position="160"/>
    </location>
</feature>
<dbReference type="InterPro" id="IPR043130">
    <property type="entry name" value="CDP-OH_PTrfase_TM_dom"/>
</dbReference>
<evidence type="ECO:0000256" key="7">
    <source>
        <dbReference type="ARBA" id="ARBA00022692"/>
    </source>
</evidence>